<feature type="compositionally biased region" description="Low complexity" evidence="1">
    <location>
        <begin position="511"/>
        <end position="548"/>
    </location>
</feature>
<organism evidence="2 3">
    <name type="scientific">Romanomermis culicivorax</name>
    <name type="common">Nematode worm</name>
    <dbReference type="NCBI Taxonomy" id="13658"/>
    <lineage>
        <taxon>Eukaryota</taxon>
        <taxon>Metazoa</taxon>
        <taxon>Ecdysozoa</taxon>
        <taxon>Nematoda</taxon>
        <taxon>Enoplea</taxon>
        <taxon>Dorylaimia</taxon>
        <taxon>Mermithida</taxon>
        <taxon>Mermithoidea</taxon>
        <taxon>Mermithidae</taxon>
        <taxon>Romanomermis</taxon>
    </lineage>
</organism>
<feature type="region of interest" description="Disordered" evidence="1">
    <location>
        <begin position="503"/>
        <end position="561"/>
    </location>
</feature>
<protein>
    <submittedName>
        <fullName evidence="3">Uncharacterized protein</fullName>
    </submittedName>
</protein>
<feature type="region of interest" description="Disordered" evidence="1">
    <location>
        <begin position="253"/>
        <end position="457"/>
    </location>
</feature>
<sequence>MHTLTAEELLDRPIGVDVEPADEEPLDTPIFDSNIAKLPLSTNALALPMHTTQSDTTATATQITDFLKLTLNQISNIAQAPMDESTPIQPAVIDTETTTTTDQMLTDIPEESTVSQSTSRDVIPVEPAATLPPTVPAVDPRIYLATPAILPGPSIISTIAAARYSAPVRFLQHIISDTQWILQAAALTTYHFPLPPPSMLFPEHHWMDYPDALKEEIQRILLPQTTPAAPVPEIAQTASVIPQAAIQTPVELPTPMALPPLPAPQPPKPATLLPPTAPVDVQTPQAPSTSPPALDRHGQPIPKPRHYEHSMKRKQHLHEEAEYRKSHKTRTTYDSRTKRMPPQSTWRAERSKTPSERTTSPHEQCEKQKTREEAGKSSQTTSRLLLKPMYTKTAARAKQLPPADQTGRHRSRHESHSRDYRHRKETQEPHATNHNSRQHECPDDAPPHSTQSEQTRHVHSTGFYEDAYQCSLGRSPPKLMDYISPLHRDAEIQRDVFKAWLPPPPRMDVEPATSSATSLPPTATSQPPTAPTYATTTRVTHTTSLPPTASMSAQSTAQTQP</sequence>
<accession>A0A915IDT0</accession>
<feature type="compositionally biased region" description="Basic and acidic residues" evidence="1">
    <location>
        <begin position="437"/>
        <end position="446"/>
    </location>
</feature>
<feature type="compositionally biased region" description="Pro residues" evidence="1">
    <location>
        <begin position="256"/>
        <end position="269"/>
    </location>
</feature>
<dbReference type="WBParaSite" id="nRc.2.0.1.t11361-RA">
    <property type="protein sequence ID" value="nRc.2.0.1.t11361-RA"/>
    <property type="gene ID" value="nRc.2.0.1.g11361"/>
</dbReference>
<name>A0A915IDT0_ROMCU</name>
<dbReference type="Proteomes" id="UP000887565">
    <property type="component" value="Unplaced"/>
</dbReference>
<evidence type="ECO:0000313" key="2">
    <source>
        <dbReference type="Proteomes" id="UP000887565"/>
    </source>
</evidence>
<proteinExistence type="predicted"/>
<evidence type="ECO:0000256" key="1">
    <source>
        <dbReference type="SAM" id="MobiDB-lite"/>
    </source>
</evidence>
<keyword evidence="2" id="KW-1185">Reference proteome</keyword>
<reference evidence="3" key="1">
    <citation type="submission" date="2022-11" db="UniProtKB">
        <authorList>
            <consortium name="WormBaseParasite"/>
        </authorList>
    </citation>
    <scope>IDENTIFICATION</scope>
</reference>
<evidence type="ECO:0000313" key="3">
    <source>
        <dbReference type="WBParaSite" id="nRc.2.0.1.t11361-RA"/>
    </source>
</evidence>
<feature type="compositionally biased region" description="Basic and acidic residues" evidence="1">
    <location>
        <begin position="347"/>
        <end position="375"/>
    </location>
</feature>
<feature type="compositionally biased region" description="Polar residues" evidence="1">
    <location>
        <begin position="549"/>
        <end position="561"/>
    </location>
</feature>
<feature type="compositionally biased region" description="Basic residues" evidence="1">
    <location>
        <begin position="408"/>
        <end position="424"/>
    </location>
</feature>
<dbReference type="AlphaFoldDB" id="A0A915IDT0"/>